<dbReference type="Proteomes" id="UP000299102">
    <property type="component" value="Unassembled WGS sequence"/>
</dbReference>
<comment type="caution">
    <text evidence="1">The sequence shown here is derived from an EMBL/GenBank/DDBJ whole genome shotgun (WGS) entry which is preliminary data.</text>
</comment>
<proteinExistence type="predicted"/>
<evidence type="ECO:0000313" key="1">
    <source>
        <dbReference type="EMBL" id="GBP44734.1"/>
    </source>
</evidence>
<accession>A0A4C1W3I2</accession>
<gene>
    <name evidence="1" type="ORF">EVAR_81502_1</name>
</gene>
<dbReference type="EMBL" id="BGZK01000457">
    <property type="protein sequence ID" value="GBP44734.1"/>
    <property type="molecule type" value="Genomic_DNA"/>
</dbReference>
<evidence type="ECO:0000313" key="2">
    <source>
        <dbReference type="Proteomes" id="UP000299102"/>
    </source>
</evidence>
<sequence>MPFTDYKTSTFNYMRLRVRCGPINLIRSGLPPPRNLDRSVWPRIPFSLWHLKKKRAGRKVSLNRVGLSVTVITRDRRRTRRASTTAAKFPAVCRAAPL</sequence>
<name>A0A4C1W3I2_EUMVA</name>
<organism evidence="1 2">
    <name type="scientific">Eumeta variegata</name>
    <name type="common">Bagworm moth</name>
    <name type="synonym">Eumeta japonica</name>
    <dbReference type="NCBI Taxonomy" id="151549"/>
    <lineage>
        <taxon>Eukaryota</taxon>
        <taxon>Metazoa</taxon>
        <taxon>Ecdysozoa</taxon>
        <taxon>Arthropoda</taxon>
        <taxon>Hexapoda</taxon>
        <taxon>Insecta</taxon>
        <taxon>Pterygota</taxon>
        <taxon>Neoptera</taxon>
        <taxon>Endopterygota</taxon>
        <taxon>Lepidoptera</taxon>
        <taxon>Glossata</taxon>
        <taxon>Ditrysia</taxon>
        <taxon>Tineoidea</taxon>
        <taxon>Psychidae</taxon>
        <taxon>Oiketicinae</taxon>
        <taxon>Eumeta</taxon>
    </lineage>
</organism>
<protein>
    <submittedName>
        <fullName evidence="1">Uncharacterized protein</fullName>
    </submittedName>
</protein>
<reference evidence="1 2" key="1">
    <citation type="journal article" date="2019" name="Commun. Biol.">
        <title>The bagworm genome reveals a unique fibroin gene that provides high tensile strength.</title>
        <authorList>
            <person name="Kono N."/>
            <person name="Nakamura H."/>
            <person name="Ohtoshi R."/>
            <person name="Tomita M."/>
            <person name="Numata K."/>
            <person name="Arakawa K."/>
        </authorList>
    </citation>
    <scope>NUCLEOTIDE SEQUENCE [LARGE SCALE GENOMIC DNA]</scope>
</reference>
<dbReference type="AlphaFoldDB" id="A0A4C1W3I2"/>
<keyword evidence="2" id="KW-1185">Reference proteome</keyword>